<dbReference type="InterPro" id="IPR020594">
    <property type="entry name" value="Ribosomal_bL9_bac/chp"/>
</dbReference>
<dbReference type="InterPro" id="IPR036791">
    <property type="entry name" value="Ribosomal_bL9_C_sf"/>
</dbReference>
<evidence type="ECO:0000259" key="9">
    <source>
        <dbReference type="PROSITE" id="PS00651"/>
    </source>
</evidence>
<feature type="domain" description="Ribosomal protein L9" evidence="9">
    <location>
        <begin position="13"/>
        <end position="40"/>
    </location>
</feature>
<dbReference type="GO" id="GO:0006412">
    <property type="term" value="P:translation"/>
    <property type="evidence" value="ECO:0007669"/>
    <property type="project" value="UniProtKB-UniRule"/>
</dbReference>
<evidence type="ECO:0000256" key="4">
    <source>
        <dbReference type="ARBA" id="ARBA00022980"/>
    </source>
</evidence>
<organism evidence="10 11">
    <name type="scientific">Oceanospirillum sediminis</name>
    <dbReference type="NCBI Taxonomy" id="2760088"/>
    <lineage>
        <taxon>Bacteria</taxon>
        <taxon>Pseudomonadati</taxon>
        <taxon>Pseudomonadota</taxon>
        <taxon>Gammaproteobacteria</taxon>
        <taxon>Oceanospirillales</taxon>
        <taxon>Oceanospirillaceae</taxon>
        <taxon>Oceanospirillum</taxon>
    </lineage>
</organism>
<evidence type="ECO:0000256" key="2">
    <source>
        <dbReference type="ARBA" id="ARBA00022730"/>
    </source>
</evidence>
<comment type="caution">
    <text evidence="10">The sequence shown here is derived from an EMBL/GenBank/DDBJ whole genome shotgun (WGS) entry which is preliminary data.</text>
</comment>
<comment type="similarity">
    <text evidence="1 7">Belongs to the bacterial ribosomal protein bL9 family.</text>
</comment>
<keyword evidence="4 7" id="KW-0689">Ribosomal protein</keyword>
<dbReference type="Gene3D" id="3.40.5.10">
    <property type="entry name" value="Ribosomal protein L9, N-terminal domain"/>
    <property type="match status" value="1"/>
</dbReference>
<dbReference type="Pfam" id="PF01281">
    <property type="entry name" value="Ribosomal_L9_N"/>
    <property type="match status" value="1"/>
</dbReference>
<evidence type="ECO:0000313" key="11">
    <source>
        <dbReference type="Proteomes" id="UP000565262"/>
    </source>
</evidence>
<dbReference type="InterPro" id="IPR009027">
    <property type="entry name" value="Ribosomal_bL9/RNase_H1_N"/>
</dbReference>
<comment type="function">
    <text evidence="7">Binds to the 23S rRNA.</text>
</comment>
<dbReference type="GO" id="GO:0005840">
    <property type="term" value="C:ribosome"/>
    <property type="evidence" value="ECO:0007669"/>
    <property type="project" value="UniProtKB-KW"/>
</dbReference>
<dbReference type="GO" id="GO:0003735">
    <property type="term" value="F:structural constituent of ribosome"/>
    <property type="evidence" value="ECO:0007669"/>
    <property type="project" value="InterPro"/>
</dbReference>
<keyword evidence="11" id="KW-1185">Reference proteome</keyword>
<dbReference type="InterPro" id="IPR036935">
    <property type="entry name" value="Ribosomal_bL9_N_sf"/>
</dbReference>
<keyword evidence="2 7" id="KW-0699">rRNA-binding</keyword>
<dbReference type="SUPFAM" id="SSF55653">
    <property type="entry name" value="Ribosomal protein L9 C-domain"/>
    <property type="match status" value="1"/>
</dbReference>
<dbReference type="AlphaFoldDB" id="A0A839IJ94"/>
<dbReference type="HAMAP" id="MF_00503">
    <property type="entry name" value="Ribosomal_bL9"/>
    <property type="match status" value="1"/>
</dbReference>
<dbReference type="Gene3D" id="3.10.430.100">
    <property type="entry name" value="Ribosomal protein L9, C-terminal domain"/>
    <property type="match status" value="1"/>
</dbReference>
<dbReference type="InterPro" id="IPR000244">
    <property type="entry name" value="Ribosomal_bL9"/>
</dbReference>
<dbReference type="InterPro" id="IPR020070">
    <property type="entry name" value="Ribosomal_bL9_N"/>
</dbReference>
<dbReference type="RefSeq" id="WP_182807015.1">
    <property type="nucleotide sequence ID" value="NZ_JACJFM010000001.1"/>
</dbReference>
<dbReference type="Proteomes" id="UP000565262">
    <property type="component" value="Unassembled WGS sequence"/>
</dbReference>
<gene>
    <name evidence="7 10" type="primary">rplI</name>
    <name evidence="10" type="ORF">H4O21_01240</name>
</gene>
<evidence type="ECO:0000256" key="5">
    <source>
        <dbReference type="ARBA" id="ARBA00023274"/>
    </source>
</evidence>
<dbReference type="PANTHER" id="PTHR21368">
    <property type="entry name" value="50S RIBOSOMAL PROTEIN L9"/>
    <property type="match status" value="1"/>
</dbReference>
<keyword evidence="5 7" id="KW-0687">Ribonucleoprotein</keyword>
<name>A0A839IJ94_9GAMM</name>
<reference evidence="10 11" key="1">
    <citation type="submission" date="2020-08" db="EMBL/GenBank/DDBJ databases">
        <title>Oceanospirillum sp. nov. isolated from marine sediment.</title>
        <authorList>
            <person name="Ji X."/>
        </authorList>
    </citation>
    <scope>NUCLEOTIDE SEQUENCE [LARGE SCALE GENOMIC DNA]</scope>
    <source>
        <strain evidence="10 11">D5</strain>
    </source>
</reference>
<evidence type="ECO:0000256" key="7">
    <source>
        <dbReference type="HAMAP-Rule" id="MF_00503"/>
    </source>
</evidence>
<evidence type="ECO:0000256" key="1">
    <source>
        <dbReference type="ARBA" id="ARBA00010605"/>
    </source>
</evidence>
<dbReference type="GO" id="GO:1990904">
    <property type="term" value="C:ribonucleoprotein complex"/>
    <property type="evidence" value="ECO:0007669"/>
    <property type="project" value="UniProtKB-KW"/>
</dbReference>
<dbReference type="NCBIfam" id="TIGR00158">
    <property type="entry name" value="L9"/>
    <property type="match status" value="1"/>
</dbReference>
<evidence type="ECO:0000256" key="8">
    <source>
        <dbReference type="SAM" id="Coils"/>
    </source>
</evidence>
<accession>A0A839IJ94</accession>
<protein>
    <recommendedName>
        <fullName evidence="6 7">Large ribosomal subunit protein bL9</fullName>
    </recommendedName>
</protein>
<feature type="coiled-coil region" evidence="8">
    <location>
        <begin position="37"/>
        <end position="74"/>
    </location>
</feature>
<sequence>MEVILLEKVGKLGGLGDKVSVKAGFGRNFLLPYGKAVMATAANIAEFEARRAELEAQAAEIKAAAEARAEALEEIELSIVAKAGDEGKLFGSIGTRDLADAICAAGIDVAKSEVRLPEGPIRTVGEFDVAIQLHSDVTTAVRIIVEAED</sequence>
<dbReference type="GO" id="GO:0019843">
    <property type="term" value="F:rRNA binding"/>
    <property type="evidence" value="ECO:0007669"/>
    <property type="project" value="UniProtKB-UniRule"/>
</dbReference>
<evidence type="ECO:0000256" key="6">
    <source>
        <dbReference type="ARBA" id="ARBA00035292"/>
    </source>
</evidence>
<dbReference type="Pfam" id="PF03948">
    <property type="entry name" value="Ribosomal_L9_C"/>
    <property type="match status" value="1"/>
</dbReference>
<proteinExistence type="inferred from homology"/>
<dbReference type="EMBL" id="JACJFM010000001">
    <property type="protein sequence ID" value="MBB1485245.1"/>
    <property type="molecule type" value="Genomic_DNA"/>
</dbReference>
<keyword evidence="8" id="KW-0175">Coiled coil</keyword>
<dbReference type="PROSITE" id="PS00651">
    <property type="entry name" value="RIBOSOMAL_L9"/>
    <property type="match status" value="1"/>
</dbReference>
<keyword evidence="3 7" id="KW-0694">RNA-binding</keyword>
<evidence type="ECO:0000256" key="3">
    <source>
        <dbReference type="ARBA" id="ARBA00022884"/>
    </source>
</evidence>
<dbReference type="SUPFAM" id="SSF55658">
    <property type="entry name" value="L9 N-domain-like"/>
    <property type="match status" value="1"/>
</dbReference>
<evidence type="ECO:0000313" key="10">
    <source>
        <dbReference type="EMBL" id="MBB1485245.1"/>
    </source>
</evidence>
<dbReference type="InterPro" id="IPR020069">
    <property type="entry name" value="Ribosomal_bL9_C"/>
</dbReference>